<reference evidence="3 4" key="1">
    <citation type="submission" date="2020-08" db="EMBL/GenBank/DDBJ databases">
        <title>Sequencing the genomes of 1000 actinobacteria strains.</title>
        <authorList>
            <person name="Klenk H.-P."/>
        </authorList>
    </citation>
    <scope>NUCLEOTIDE SEQUENCE [LARGE SCALE GENOMIC DNA]</scope>
    <source>
        <strain evidence="3 4">DSM 45486</strain>
    </source>
</reference>
<evidence type="ECO:0000256" key="1">
    <source>
        <dbReference type="ARBA" id="ARBA00022857"/>
    </source>
</evidence>
<name>A0A7W9HU76_9PSEU</name>
<sequence length="322" mass="34211">MFAVYAAEPSPQDPIAALRVGERPEPDVPPGWVKVAVKAASLNMHDLWTLRGVGIKADKFPMILGCDGAGALEDGTEVVLHSVIGDPAWSGDETLDPGRTLLTEKHQGTFADHVVVPARNVLPKPTGLSFAEAACMGTAWLTAYRMLFVKSGLRPGQTMFVQGASGGVSTALVQLGRAAGFRVWVTGRTEEKRALAESLGAHQSFESGARLPERVDAVFETVGKATWSHSMKSLKPGGIVVISGATSGDASAAELQRLFFLQLRVVGSTMGTREELGDLLAFCELNGLRPQIGAELPFERAEDGLRAMLDGETAGKIVFTRS</sequence>
<dbReference type="Pfam" id="PF08240">
    <property type="entry name" value="ADH_N"/>
    <property type="match status" value="1"/>
</dbReference>
<keyword evidence="4" id="KW-1185">Reference proteome</keyword>
<dbReference type="InterPro" id="IPR020843">
    <property type="entry name" value="ER"/>
</dbReference>
<protein>
    <submittedName>
        <fullName evidence="3">NADPH:quinone reductase-like Zn-dependent oxidoreductase</fullName>
    </submittedName>
</protein>
<dbReference type="Pfam" id="PF00107">
    <property type="entry name" value="ADH_zinc_N"/>
    <property type="match status" value="1"/>
</dbReference>
<dbReference type="PANTHER" id="PTHR44154:SF1">
    <property type="entry name" value="QUINONE OXIDOREDUCTASE"/>
    <property type="match status" value="1"/>
</dbReference>
<dbReference type="AlphaFoldDB" id="A0A7W9HU76"/>
<keyword evidence="1" id="KW-0521">NADP</keyword>
<dbReference type="GO" id="GO:0016491">
    <property type="term" value="F:oxidoreductase activity"/>
    <property type="evidence" value="ECO:0007669"/>
    <property type="project" value="InterPro"/>
</dbReference>
<accession>A0A7W9HU76</accession>
<proteinExistence type="predicted"/>
<feature type="domain" description="Enoyl reductase (ER)" evidence="2">
    <location>
        <begin position="13"/>
        <end position="319"/>
    </location>
</feature>
<evidence type="ECO:0000313" key="3">
    <source>
        <dbReference type="EMBL" id="MBB5808291.1"/>
    </source>
</evidence>
<dbReference type="PANTHER" id="PTHR44154">
    <property type="entry name" value="QUINONE OXIDOREDUCTASE"/>
    <property type="match status" value="1"/>
</dbReference>
<evidence type="ECO:0000313" key="4">
    <source>
        <dbReference type="Proteomes" id="UP000552097"/>
    </source>
</evidence>
<evidence type="ECO:0000259" key="2">
    <source>
        <dbReference type="SMART" id="SM00829"/>
    </source>
</evidence>
<dbReference type="InterPro" id="IPR051603">
    <property type="entry name" value="Zinc-ADH_QOR/CCCR"/>
</dbReference>
<dbReference type="SMART" id="SM00829">
    <property type="entry name" value="PKS_ER"/>
    <property type="match status" value="1"/>
</dbReference>
<dbReference type="InterPro" id="IPR036291">
    <property type="entry name" value="NAD(P)-bd_dom_sf"/>
</dbReference>
<dbReference type="Proteomes" id="UP000552097">
    <property type="component" value="Unassembled WGS sequence"/>
</dbReference>
<dbReference type="RefSeq" id="WP_184928219.1">
    <property type="nucleotide sequence ID" value="NZ_JACHMO010000001.1"/>
</dbReference>
<dbReference type="EMBL" id="JACHMO010000001">
    <property type="protein sequence ID" value="MBB5808291.1"/>
    <property type="molecule type" value="Genomic_DNA"/>
</dbReference>
<dbReference type="Gene3D" id="3.40.50.720">
    <property type="entry name" value="NAD(P)-binding Rossmann-like Domain"/>
    <property type="match status" value="1"/>
</dbReference>
<dbReference type="SUPFAM" id="SSF51735">
    <property type="entry name" value="NAD(P)-binding Rossmann-fold domains"/>
    <property type="match status" value="1"/>
</dbReference>
<organism evidence="3 4">
    <name type="scientific">Saccharothrix ecbatanensis</name>
    <dbReference type="NCBI Taxonomy" id="1105145"/>
    <lineage>
        <taxon>Bacteria</taxon>
        <taxon>Bacillati</taxon>
        <taxon>Actinomycetota</taxon>
        <taxon>Actinomycetes</taxon>
        <taxon>Pseudonocardiales</taxon>
        <taxon>Pseudonocardiaceae</taxon>
        <taxon>Saccharothrix</taxon>
    </lineage>
</organism>
<comment type="caution">
    <text evidence="3">The sequence shown here is derived from an EMBL/GenBank/DDBJ whole genome shotgun (WGS) entry which is preliminary data.</text>
</comment>
<dbReference type="InterPro" id="IPR013149">
    <property type="entry name" value="ADH-like_C"/>
</dbReference>
<dbReference type="SUPFAM" id="SSF50129">
    <property type="entry name" value="GroES-like"/>
    <property type="match status" value="1"/>
</dbReference>
<dbReference type="InterPro" id="IPR013154">
    <property type="entry name" value="ADH-like_N"/>
</dbReference>
<dbReference type="InterPro" id="IPR011032">
    <property type="entry name" value="GroES-like_sf"/>
</dbReference>
<gene>
    <name evidence="3" type="ORF">F4560_008059</name>
</gene>
<dbReference type="Gene3D" id="3.90.180.10">
    <property type="entry name" value="Medium-chain alcohol dehydrogenases, catalytic domain"/>
    <property type="match status" value="1"/>
</dbReference>